<dbReference type="EMBL" id="JBCNJP010000025">
    <property type="protein sequence ID" value="KAK9054501.1"/>
    <property type="molecule type" value="Genomic_DNA"/>
</dbReference>
<proteinExistence type="predicted"/>
<protein>
    <submittedName>
        <fullName evidence="2">Uncharacterized protein</fullName>
    </submittedName>
</protein>
<keyword evidence="1" id="KW-0175">Coiled coil</keyword>
<dbReference type="AlphaFoldDB" id="A0AAP0CEH2"/>
<evidence type="ECO:0000313" key="3">
    <source>
        <dbReference type="Proteomes" id="UP001408789"/>
    </source>
</evidence>
<dbReference type="Proteomes" id="UP001408789">
    <property type="component" value="Unassembled WGS sequence"/>
</dbReference>
<gene>
    <name evidence="2" type="ORF">SSX86_025579</name>
</gene>
<evidence type="ECO:0000313" key="2">
    <source>
        <dbReference type="EMBL" id="KAK9054501.1"/>
    </source>
</evidence>
<dbReference type="PANTHER" id="PTHR34778:SF7">
    <property type="match status" value="1"/>
</dbReference>
<organism evidence="2 3">
    <name type="scientific">Deinandra increscens subsp. villosa</name>
    <dbReference type="NCBI Taxonomy" id="3103831"/>
    <lineage>
        <taxon>Eukaryota</taxon>
        <taxon>Viridiplantae</taxon>
        <taxon>Streptophyta</taxon>
        <taxon>Embryophyta</taxon>
        <taxon>Tracheophyta</taxon>
        <taxon>Spermatophyta</taxon>
        <taxon>Magnoliopsida</taxon>
        <taxon>eudicotyledons</taxon>
        <taxon>Gunneridae</taxon>
        <taxon>Pentapetalae</taxon>
        <taxon>asterids</taxon>
        <taxon>campanulids</taxon>
        <taxon>Asterales</taxon>
        <taxon>Asteraceae</taxon>
        <taxon>Asteroideae</taxon>
        <taxon>Heliantheae alliance</taxon>
        <taxon>Madieae</taxon>
        <taxon>Madiinae</taxon>
        <taxon>Deinandra</taxon>
    </lineage>
</organism>
<reference evidence="2 3" key="1">
    <citation type="submission" date="2024-04" db="EMBL/GenBank/DDBJ databases">
        <title>The reference genome of an endangered Asteraceae, Deinandra increscens subsp. villosa, native to the Central Coast of California.</title>
        <authorList>
            <person name="Guilliams M."/>
            <person name="Hasenstab-Lehman K."/>
            <person name="Meyer R."/>
            <person name="Mcevoy S."/>
        </authorList>
    </citation>
    <scope>NUCLEOTIDE SEQUENCE [LARGE SCALE GENOMIC DNA]</scope>
    <source>
        <tissue evidence="2">Leaf</tissue>
    </source>
</reference>
<name>A0AAP0CEH2_9ASTR</name>
<feature type="coiled-coil region" evidence="1">
    <location>
        <begin position="108"/>
        <end position="149"/>
    </location>
</feature>
<accession>A0AAP0CEH2</accession>
<keyword evidence="3" id="KW-1185">Reference proteome</keyword>
<comment type="caution">
    <text evidence="2">The sequence shown here is derived from an EMBL/GenBank/DDBJ whole genome shotgun (WGS) entry which is preliminary data.</text>
</comment>
<evidence type="ECO:0000256" key="1">
    <source>
        <dbReference type="SAM" id="Coils"/>
    </source>
</evidence>
<sequence>MLRFIAASEERQQPTLFFFIPNINIIIPISFFDPSTMDADERLTALKKVYADMILNTEKEAAARIMVSERKAIRFELELKHAKEDAIQMLMRLKQTMDFKISQAAVASYAREKKIEELEAQLQEAEDIVKDLREELRTVEGELEKFSRINKVKRTVQVDNAPTREPVTFSPSEVELNSYTDQTNKSQRSLNSLFPLNTSLIGNGGLPSIILRSKETELYRNGCTQRIRACERTKSDKKPSFPVKTNDIDKCVNPTLISEEDEVVEKEIVLEEVKKVDLADDNSCLTPPNTVKHTNDMPTDENLLRMSDSQGTSGEEVMPVRQEKDEADLLLLSTESKVCNTKEVPSQTLIDRVIKYTFHRKRKRGALIGGSVSSEGSHENQTTHVESVKGNLIGESTPKKIRLEHVARQQLISLSD</sequence>
<dbReference type="PANTHER" id="PTHR34778">
    <property type="entry name" value="OS02G0580700 PROTEIN"/>
    <property type="match status" value="1"/>
</dbReference>